<dbReference type="PROSITE" id="PS51318">
    <property type="entry name" value="TAT"/>
    <property type="match status" value="1"/>
</dbReference>
<dbReference type="SUPFAM" id="SSF53850">
    <property type="entry name" value="Periplasmic binding protein-like II"/>
    <property type="match status" value="1"/>
</dbReference>
<evidence type="ECO:0000313" key="7">
    <source>
        <dbReference type="Proteomes" id="UP000326202"/>
    </source>
</evidence>
<comment type="subcellular location">
    <subcellularLocation>
        <location evidence="1">Periplasm</location>
    </subcellularLocation>
</comment>
<evidence type="ECO:0000313" key="6">
    <source>
        <dbReference type="EMBL" id="QEX15009.1"/>
    </source>
</evidence>
<feature type="region of interest" description="Disordered" evidence="5">
    <location>
        <begin position="1"/>
        <end position="20"/>
    </location>
</feature>
<dbReference type="PANTHER" id="PTHR30222">
    <property type="entry name" value="SPERMIDINE/PUTRESCINE-BINDING PERIPLASMIC PROTEIN"/>
    <property type="match status" value="1"/>
</dbReference>
<dbReference type="InterPro" id="IPR019546">
    <property type="entry name" value="TAT_signal_bac_arc"/>
</dbReference>
<dbReference type="PANTHER" id="PTHR30222:SF17">
    <property type="entry name" value="SPERMIDINE_PUTRESCINE-BINDING PERIPLASMIC PROTEIN"/>
    <property type="match status" value="1"/>
</dbReference>
<sequence length="418" mass="46222">MANAIGRPAGTPQGENAMSISHTRLRIASSARRVGTTRRALLKGAAIAGAGLVFRPMAPFISNAEAATPTLRLLMWQPYAINETIAEFESKFGAKFAPTFFDGNSEAFNKMKVGGTKDFDIVQGDGFWPRLYFRQGLTQAVDYGKIASMANVFPDFLPPNFPLLADPSGEHKVAAPNCWGGYGITVNSSQVAAGDIGSISLLLNEKYKGKMSTNSRFEENIALIGILAATNLGTISGPRPDGNPFNPYNLTDAELEETKKLLIQQKKLLLTRYQDYDALDRLMRGGAVWAAPEFAETYRHLTVLKQDGKLDFDIQHVLKPKEGGLGWVDTWMISSGADSERVELAHHWMDSFLKKDNYVRVVRSTGYGGTVDLRDLLSPNEIELYFQNRSSEASQLHMFDQPSSPEKWERIWSDVEAS</sequence>
<reference evidence="6 7" key="1">
    <citation type="submission" date="2019-08" db="EMBL/GenBank/DDBJ databases">
        <title>Hyperibacter terrae gen. nov., sp. nov. and Hyperibacter viscosus sp. nov., two new members in the family Rhodospirillaceae isolated from the rhizosphere of Hypericum perforatum.</title>
        <authorList>
            <person name="Noviana Z."/>
        </authorList>
    </citation>
    <scope>NUCLEOTIDE SEQUENCE [LARGE SCALE GENOMIC DNA]</scope>
    <source>
        <strain evidence="6 7">R5913</strain>
    </source>
</reference>
<dbReference type="AlphaFoldDB" id="A0A5J6MCD5"/>
<keyword evidence="4" id="KW-0574">Periplasm</keyword>
<dbReference type="NCBIfam" id="TIGR01409">
    <property type="entry name" value="TAT_signal_seq"/>
    <property type="match status" value="1"/>
</dbReference>
<dbReference type="GO" id="GO:0015846">
    <property type="term" value="P:polyamine transport"/>
    <property type="evidence" value="ECO:0007669"/>
    <property type="project" value="InterPro"/>
</dbReference>
<keyword evidence="2" id="KW-0813">Transport</keyword>
<dbReference type="InterPro" id="IPR001188">
    <property type="entry name" value="Sperm_putr-bd"/>
</dbReference>
<keyword evidence="3" id="KW-0732">Signal</keyword>
<dbReference type="KEGG" id="htq:FRZ44_02890"/>
<gene>
    <name evidence="6" type="primary">potD</name>
    <name evidence="6" type="ORF">FRZ44_02890</name>
</gene>
<protein>
    <submittedName>
        <fullName evidence="6">Putrescine-binding periplasmic protein</fullName>
    </submittedName>
</protein>
<dbReference type="EMBL" id="CP042906">
    <property type="protein sequence ID" value="QEX15009.1"/>
    <property type="molecule type" value="Genomic_DNA"/>
</dbReference>
<evidence type="ECO:0000256" key="5">
    <source>
        <dbReference type="SAM" id="MobiDB-lite"/>
    </source>
</evidence>
<accession>A0A5J6MCD5</accession>
<dbReference type="InterPro" id="IPR006059">
    <property type="entry name" value="SBP"/>
</dbReference>
<evidence type="ECO:0000256" key="4">
    <source>
        <dbReference type="ARBA" id="ARBA00022764"/>
    </source>
</evidence>
<dbReference type="Proteomes" id="UP000326202">
    <property type="component" value="Chromosome"/>
</dbReference>
<evidence type="ECO:0000256" key="1">
    <source>
        <dbReference type="ARBA" id="ARBA00004418"/>
    </source>
</evidence>
<dbReference type="GO" id="GO:0042597">
    <property type="term" value="C:periplasmic space"/>
    <property type="evidence" value="ECO:0007669"/>
    <property type="project" value="UniProtKB-SubCell"/>
</dbReference>
<evidence type="ECO:0000256" key="2">
    <source>
        <dbReference type="ARBA" id="ARBA00022448"/>
    </source>
</evidence>
<name>A0A5J6MCD5_9PROT</name>
<dbReference type="Gene3D" id="3.40.190.10">
    <property type="entry name" value="Periplasmic binding protein-like II"/>
    <property type="match status" value="2"/>
</dbReference>
<dbReference type="InterPro" id="IPR006311">
    <property type="entry name" value="TAT_signal"/>
</dbReference>
<dbReference type="PRINTS" id="PR00909">
    <property type="entry name" value="SPERMDNBNDNG"/>
</dbReference>
<evidence type="ECO:0000256" key="3">
    <source>
        <dbReference type="ARBA" id="ARBA00022729"/>
    </source>
</evidence>
<organism evidence="6 7">
    <name type="scientific">Hypericibacter terrae</name>
    <dbReference type="NCBI Taxonomy" id="2602015"/>
    <lineage>
        <taxon>Bacteria</taxon>
        <taxon>Pseudomonadati</taxon>
        <taxon>Pseudomonadota</taxon>
        <taxon>Alphaproteobacteria</taxon>
        <taxon>Rhodospirillales</taxon>
        <taxon>Dongiaceae</taxon>
        <taxon>Hypericibacter</taxon>
    </lineage>
</organism>
<dbReference type="Pfam" id="PF13416">
    <property type="entry name" value="SBP_bac_8"/>
    <property type="match status" value="1"/>
</dbReference>
<proteinExistence type="predicted"/>
<keyword evidence="7" id="KW-1185">Reference proteome</keyword>
<dbReference type="GO" id="GO:0019808">
    <property type="term" value="F:polyamine binding"/>
    <property type="evidence" value="ECO:0007669"/>
    <property type="project" value="InterPro"/>
</dbReference>